<evidence type="ECO:0000256" key="2">
    <source>
        <dbReference type="ARBA" id="ARBA00022946"/>
    </source>
</evidence>
<dbReference type="GO" id="GO:0005759">
    <property type="term" value="C:mitochondrial matrix"/>
    <property type="evidence" value="ECO:0007669"/>
    <property type="project" value="TreeGrafter"/>
</dbReference>
<reference evidence="6 7" key="1">
    <citation type="journal article" date="2023" name="Insect Mol. Biol.">
        <title>Genome sequencing provides insights into the evolution of gene families encoding plant cell wall-degrading enzymes in longhorned beetles.</title>
        <authorList>
            <person name="Shin N.R."/>
            <person name="Okamura Y."/>
            <person name="Kirsch R."/>
            <person name="Pauchet Y."/>
        </authorList>
    </citation>
    <scope>NUCLEOTIDE SEQUENCE [LARGE SCALE GENOMIC DNA]</scope>
    <source>
        <strain evidence="6">EAD_L_NR</strain>
    </source>
</reference>
<evidence type="ECO:0008006" key="8">
    <source>
        <dbReference type="Google" id="ProtNLM"/>
    </source>
</evidence>
<evidence type="ECO:0000256" key="3">
    <source>
        <dbReference type="ARBA" id="ARBA00023128"/>
    </source>
</evidence>
<dbReference type="EMBL" id="JANEYG010000003">
    <property type="protein sequence ID" value="KAJ8924013.1"/>
    <property type="molecule type" value="Genomic_DNA"/>
</dbReference>
<dbReference type="InterPro" id="IPR017703">
    <property type="entry name" value="YgfZ/GCV_T_CS"/>
</dbReference>
<evidence type="ECO:0000259" key="5">
    <source>
        <dbReference type="Pfam" id="PF25455"/>
    </source>
</evidence>
<dbReference type="Gene3D" id="3.30.1360.120">
    <property type="entry name" value="Probable tRNA modification gtpase trme, domain 1"/>
    <property type="match status" value="1"/>
</dbReference>
<accession>A0AAV8WBR8</accession>
<dbReference type="SUPFAM" id="SSF103025">
    <property type="entry name" value="Folate-binding domain"/>
    <property type="match status" value="1"/>
</dbReference>
<evidence type="ECO:0000256" key="1">
    <source>
        <dbReference type="ARBA" id="ARBA00004173"/>
    </source>
</evidence>
<proteinExistence type="predicted"/>
<dbReference type="Pfam" id="PF25455">
    <property type="entry name" value="Beta-barrel_CAF17_C"/>
    <property type="match status" value="1"/>
</dbReference>
<dbReference type="InterPro" id="IPR006222">
    <property type="entry name" value="GCVT_N"/>
</dbReference>
<dbReference type="PANTHER" id="PTHR22602">
    <property type="entry name" value="TRANSFERASE CAF17, MITOCHONDRIAL-RELATED"/>
    <property type="match status" value="1"/>
</dbReference>
<evidence type="ECO:0000313" key="7">
    <source>
        <dbReference type="Proteomes" id="UP001159042"/>
    </source>
</evidence>
<name>A0AAV8WBR8_9CUCU</name>
<evidence type="ECO:0000313" key="6">
    <source>
        <dbReference type="EMBL" id="KAJ8924013.1"/>
    </source>
</evidence>
<dbReference type="InterPro" id="IPR027266">
    <property type="entry name" value="TrmE/GcvT-like"/>
</dbReference>
<dbReference type="AlphaFoldDB" id="A0AAV8WBR8"/>
<dbReference type="PANTHER" id="PTHR22602:SF0">
    <property type="entry name" value="TRANSFERASE CAF17, MITOCHONDRIAL-RELATED"/>
    <property type="match status" value="1"/>
</dbReference>
<keyword evidence="3" id="KW-0496">Mitochondrion</keyword>
<gene>
    <name evidence="6" type="ORF">NQ315_006789</name>
</gene>
<protein>
    <recommendedName>
        <fullName evidence="8">Aminomethyltransferase folate-binding domain-containing protein</fullName>
    </recommendedName>
</protein>
<keyword evidence="2" id="KW-0809">Transit peptide</keyword>
<comment type="caution">
    <text evidence="6">The sequence shown here is derived from an EMBL/GenBank/DDBJ whole genome shotgun (WGS) entry which is preliminary data.</text>
</comment>
<evidence type="ECO:0000259" key="4">
    <source>
        <dbReference type="Pfam" id="PF01571"/>
    </source>
</evidence>
<dbReference type="Pfam" id="PF01571">
    <property type="entry name" value="GCV_T"/>
    <property type="match status" value="1"/>
</dbReference>
<comment type="subcellular location">
    <subcellularLocation>
        <location evidence="1">Mitochondrion</location>
    </subcellularLocation>
</comment>
<feature type="domain" description="GCVT N-terminal" evidence="4">
    <location>
        <begin position="12"/>
        <end position="102"/>
    </location>
</feature>
<dbReference type="InterPro" id="IPR057460">
    <property type="entry name" value="CAF17_C"/>
</dbReference>
<feature type="domain" description="CAF17 C-terminal" evidence="5">
    <location>
        <begin position="251"/>
        <end position="321"/>
    </location>
</feature>
<sequence>MILEHLNERSLIRVEGQDVRDFLQGLITNDIHHLDCGGSMYTMFLNTKGRVLYDTIIYKTEESNTYYVECEKPAVEPIQKHLKMYRIRRKVNVSNLDAEYVIYSLFNFNKVNLNTDRNSKLNQFEGVIVPCDKLNSSLPETSSTTKMYKDLVIFKDPRVVELGSRIISKTGTDIKKQISEMIGNVEAPSAEMNYKIFRYSLGVGEGFNDLPVGNCFPLECNCDYLHGISFHKGCYIGQEVTARTHHTGVVRKRLMPLYFTQIPTKLPADNIILHEKVNLGRLRGIEGSVGLALLRISKALDFGQLAVGNGVAKVIKPSWWPVEAPKEKVNVERN</sequence>
<dbReference type="GO" id="GO:0016226">
    <property type="term" value="P:iron-sulfur cluster assembly"/>
    <property type="evidence" value="ECO:0007669"/>
    <property type="project" value="TreeGrafter"/>
</dbReference>
<dbReference type="InterPro" id="IPR045179">
    <property type="entry name" value="YgfZ/GcvT"/>
</dbReference>
<dbReference type="Proteomes" id="UP001159042">
    <property type="component" value="Unassembled WGS sequence"/>
</dbReference>
<keyword evidence="7" id="KW-1185">Reference proteome</keyword>
<dbReference type="NCBIfam" id="TIGR03317">
    <property type="entry name" value="ygfZ_signature"/>
    <property type="match status" value="1"/>
</dbReference>
<organism evidence="6 7">
    <name type="scientific">Exocentrus adspersus</name>
    <dbReference type="NCBI Taxonomy" id="1586481"/>
    <lineage>
        <taxon>Eukaryota</taxon>
        <taxon>Metazoa</taxon>
        <taxon>Ecdysozoa</taxon>
        <taxon>Arthropoda</taxon>
        <taxon>Hexapoda</taxon>
        <taxon>Insecta</taxon>
        <taxon>Pterygota</taxon>
        <taxon>Neoptera</taxon>
        <taxon>Endopterygota</taxon>
        <taxon>Coleoptera</taxon>
        <taxon>Polyphaga</taxon>
        <taxon>Cucujiformia</taxon>
        <taxon>Chrysomeloidea</taxon>
        <taxon>Cerambycidae</taxon>
        <taxon>Lamiinae</taxon>
        <taxon>Acanthocinini</taxon>
        <taxon>Exocentrus</taxon>
    </lineage>
</organism>